<organism evidence="1 2">
    <name type="scientific">Trifolium pratense</name>
    <name type="common">Red clover</name>
    <dbReference type="NCBI Taxonomy" id="57577"/>
    <lineage>
        <taxon>Eukaryota</taxon>
        <taxon>Viridiplantae</taxon>
        <taxon>Streptophyta</taxon>
        <taxon>Embryophyta</taxon>
        <taxon>Tracheophyta</taxon>
        <taxon>Spermatophyta</taxon>
        <taxon>Magnoliopsida</taxon>
        <taxon>eudicotyledons</taxon>
        <taxon>Gunneridae</taxon>
        <taxon>Pentapetalae</taxon>
        <taxon>rosids</taxon>
        <taxon>fabids</taxon>
        <taxon>Fabales</taxon>
        <taxon>Fabaceae</taxon>
        <taxon>Papilionoideae</taxon>
        <taxon>50 kb inversion clade</taxon>
        <taxon>NPAAA clade</taxon>
        <taxon>Hologalegina</taxon>
        <taxon>IRL clade</taxon>
        <taxon>Trifolieae</taxon>
        <taxon>Trifolium</taxon>
    </lineage>
</organism>
<gene>
    <name evidence="1" type="ORF">L195_g060869</name>
</gene>
<evidence type="ECO:0000313" key="1">
    <source>
        <dbReference type="EMBL" id="PNX61853.1"/>
    </source>
</evidence>
<feature type="non-terminal residue" evidence="1">
    <location>
        <position position="53"/>
    </location>
</feature>
<reference evidence="1 2" key="2">
    <citation type="journal article" date="2017" name="Front. Plant Sci.">
        <title>Gene Classification and Mining of Molecular Markers Useful in Red Clover (Trifolium pratense) Breeding.</title>
        <authorList>
            <person name="Istvanek J."/>
            <person name="Dluhosova J."/>
            <person name="Dluhos P."/>
            <person name="Patkova L."/>
            <person name="Nedelnik J."/>
            <person name="Repkova J."/>
        </authorList>
    </citation>
    <scope>NUCLEOTIDE SEQUENCE [LARGE SCALE GENOMIC DNA]</scope>
    <source>
        <strain evidence="2">cv. Tatra</strain>
        <tissue evidence="1">Young leaves</tissue>
    </source>
</reference>
<dbReference type="AlphaFoldDB" id="A0A2K3K6E5"/>
<reference evidence="1 2" key="1">
    <citation type="journal article" date="2014" name="Am. J. Bot.">
        <title>Genome assembly and annotation for red clover (Trifolium pratense; Fabaceae).</title>
        <authorList>
            <person name="Istvanek J."/>
            <person name="Jaros M."/>
            <person name="Krenek A."/>
            <person name="Repkova J."/>
        </authorList>
    </citation>
    <scope>NUCLEOTIDE SEQUENCE [LARGE SCALE GENOMIC DNA]</scope>
    <source>
        <strain evidence="2">cv. Tatra</strain>
        <tissue evidence="1">Young leaves</tissue>
    </source>
</reference>
<comment type="caution">
    <text evidence="1">The sequence shown here is derived from an EMBL/GenBank/DDBJ whole genome shotgun (WGS) entry which is preliminary data.</text>
</comment>
<proteinExistence type="predicted"/>
<dbReference type="EMBL" id="ASHM01144012">
    <property type="protein sequence ID" value="PNX61853.1"/>
    <property type="molecule type" value="Genomic_DNA"/>
</dbReference>
<dbReference type="Proteomes" id="UP000236291">
    <property type="component" value="Unassembled WGS sequence"/>
</dbReference>
<accession>A0A2K3K6E5</accession>
<sequence length="53" mass="5976">MEDNALKLFDKMKSLVLMCSLSKNSTYKCNIATDAMMCLATTTSEDVEALWHK</sequence>
<evidence type="ECO:0000313" key="2">
    <source>
        <dbReference type="Proteomes" id="UP000236291"/>
    </source>
</evidence>
<protein>
    <submittedName>
        <fullName evidence="1">Uncharacterized protein</fullName>
    </submittedName>
</protein>
<name>A0A2K3K6E5_TRIPR</name>